<dbReference type="PANTHER" id="PTHR37820:SF1">
    <property type="entry name" value="CELL DIVISION PROTEIN FTSQ"/>
    <property type="match status" value="1"/>
</dbReference>
<evidence type="ECO:0000256" key="6">
    <source>
        <dbReference type="ARBA" id="ARBA00023136"/>
    </source>
</evidence>
<reference evidence="10 11" key="1">
    <citation type="submission" date="2019-12" db="EMBL/GenBank/DDBJ databases">
        <authorList>
            <person name="Yang R."/>
        </authorList>
    </citation>
    <scope>NUCLEOTIDE SEQUENCE [LARGE SCALE GENOMIC DNA]</scope>
    <source>
        <strain evidence="10 11">DONG20-135</strain>
    </source>
</reference>
<dbReference type="InterPro" id="IPR034746">
    <property type="entry name" value="POTRA"/>
</dbReference>
<dbReference type="InterPro" id="IPR013685">
    <property type="entry name" value="POTRA_FtsQ_type"/>
</dbReference>
<feature type="transmembrane region" description="Helical" evidence="8">
    <location>
        <begin position="30"/>
        <end position="48"/>
    </location>
</feature>
<evidence type="ECO:0000256" key="4">
    <source>
        <dbReference type="ARBA" id="ARBA00022692"/>
    </source>
</evidence>
<dbReference type="Pfam" id="PF08478">
    <property type="entry name" value="POTRA_1"/>
    <property type="match status" value="1"/>
</dbReference>
<dbReference type="Proteomes" id="UP000434036">
    <property type="component" value="Unassembled WGS sequence"/>
</dbReference>
<dbReference type="AlphaFoldDB" id="A0A6N8U7B7"/>
<evidence type="ECO:0000256" key="2">
    <source>
        <dbReference type="ARBA" id="ARBA00022475"/>
    </source>
</evidence>
<keyword evidence="4 8" id="KW-0812">Transmembrane</keyword>
<reference evidence="10 11" key="2">
    <citation type="submission" date="2020-01" db="EMBL/GenBank/DDBJ databases">
        <title>Clostridiaceae sp. nov. isolated from the gut of human by culturomics.</title>
        <authorList>
            <person name="Chang Y."/>
        </authorList>
    </citation>
    <scope>NUCLEOTIDE SEQUENCE [LARGE SCALE GENOMIC DNA]</scope>
    <source>
        <strain evidence="10 11">DONG20-135</strain>
    </source>
</reference>
<comment type="caution">
    <text evidence="10">The sequence shown here is derived from an EMBL/GenBank/DDBJ whole genome shotgun (WGS) entry which is preliminary data.</text>
</comment>
<name>A0A6N8U7B7_9FIRM</name>
<dbReference type="EMBL" id="WUUQ01000001">
    <property type="protein sequence ID" value="MXQ73224.1"/>
    <property type="molecule type" value="Genomic_DNA"/>
</dbReference>
<accession>A0A6N8U7B7</accession>
<protein>
    <submittedName>
        <fullName evidence="10">FtsQ-type POTRA domain-containing protein</fullName>
    </submittedName>
</protein>
<keyword evidence="11" id="KW-1185">Reference proteome</keyword>
<proteinExistence type="predicted"/>
<comment type="subcellular location">
    <subcellularLocation>
        <location evidence="1">Membrane</location>
    </subcellularLocation>
</comment>
<dbReference type="Gene3D" id="3.40.50.10960">
    <property type="match status" value="1"/>
</dbReference>
<dbReference type="RefSeq" id="WP_160624640.1">
    <property type="nucleotide sequence ID" value="NZ_WUUQ01000001.1"/>
</dbReference>
<keyword evidence="6 8" id="KW-0472">Membrane</keyword>
<dbReference type="PANTHER" id="PTHR37820">
    <property type="entry name" value="CELL DIVISION PROTEIN DIVIB"/>
    <property type="match status" value="1"/>
</dbReference>
<dbReference type="GO" id="GO:0051301">
    <property type="term" value="P:cell division"/>
    <property type="evidence" value="ECO:0007669"/>
    <property type="project" value="UniProtKB-KW"/>
</dbReference>
<evidence type="ECO:0000256" key="1">
    <source>
        <dbReference type="ARBA" id="ARBA00004370"/>
    </source>
</evidence>
<gene>
    <name evidence="10" type="ORF">GSF08_04645</name>
</gene>
<keyword evidence="2" id="KW-1003">Cell membrane</keyword>
<keyword evidence="5 8" id="KW-1133">Transmembrane helix</keyword>
<keyword evidence="7" id="KW-0131">Cell cycle</keyword>
<dbReference type="InterPro" id="IPR050487">
    <property type="entry name" value="FtsQ_DivIB"/>
</dbReference>
<evidence type="ECO:0000313" key="10">
    <source>
        <dbReference type="EMBL" id="MXQ73224.1"/>
    </source>
</evidence>
<feature type="domain" description="POTRA" evidence="9">
    <location>
        <begin position="52"/>
        <end position="120"/>
    </location>
</feature>
<keyword evidence="3" id="KW-0132">Cell division</keyword>
<evidence type="ECO:0000256" key="8">
    <source>
        <dbReference type="SAM" id="Phobius"/>
    </source>
</evidence>
<evidence type="ECO:0000256" key="5">
    <source>
        <dbReference type="ARBA" id="ARBA00022989"/>
    </source>
</evidence>
<sequence>MKLDEIYDEHDRKMQELQIRKKHRRRKWKIFRWSFFCMILVLGTLYFVSDYSKVKSLTVKNSTFYTEEEILNKAGLSYNTRYLLVPGFYISHKLENDPLIDSVDVSKNLDGAIIIQVNEIPVVGYLAEDGGKLKLLLTNGKTVNVDQKYLSSVVLYPQLDGFKKSQLPKIAKAFKGKNAQTTNAIISMISEIHPYSTNYDANMLQLVMQDGNRVYTSLKGVKLLDQYTKILAYLQGSHVCLFVDEDTNSIQKNKCP</sequence>
<organism evidence="10 11">
    <name type="scientific">Copranaerobaculum intestinale</name>
    <dbReference type="NCBI Taxonomy" id="2692629"/>
    <lineage>
        <taxon>Bacteria</taxon>
        <taxon>Bacillati</taxon>
        <taxon>Bacillota</taxon>
        <taxon>Erysipelotrichia</taxon>
        <taxon>Erysipelotrichales</taxon>
        <taxon>Erysipelotrichaceae</taxon>
        <taxon>Copranaerobaculum</taxon>
    </lineage>
</organism>
<evidence type="ECO:0000259" key="9">
    <source>
        <dbReference type="PROSITE" id="PS51779"/>
    </source>
</evidence>
<dbReference type="GO" id="GO:0005886">
    <property type="term" value="C:plasma membrane"/>
    <property type="evidence" value="ECO:0007669"/>
    <property type="project" value="TreeGrafter"/>
</dbReference>
<evidence type="ECO:0000256" key="7">
    <source>
        <dbReference type="ARBA" id="ARBA00023306"/>
    </source>
</evidence>
<evidence type="ECO:0000256" key="3">
    <source>
        <dbReference type="ARBA" id="ARBA00022618"/>
    </source>
</evidence>
<evidence type="ECO:0000313" key="11">
    <source>
        <dbReference type="Proteomes" id="UP000434036"/>
    </source>
</evidence>
<dbReference type="PROSITE" id="PS51779">
    <property type="entry name" value="POTRA"/>
    <property type="match status" value="1"/>
</dbReference>